<dbReference type="Proteomes" id="UP000628854">
    <property type="component" value="Unassembled WGS sequence"/>
</dbReference>
<sequence length="78" mass="8262">MSILLLTAAGLLLLSAAFLFGPQLVAYGSAGARDLVRRPQAQFAAMTLMTAFLVILFHDPSASALISEDEAVQVVLRT</sequence>
<gene>
    <name evidence="2" type="ORF">GCM10011503_20590</name>
</gene>
<keyword evidence="1" id="KW-0812">Transmembrane</keyword>
<keyword evidence="3" id="KW-1185">Reference proteome</keyword>
<evidence type="ECO:0000313" key="3">
    <source>
        <dbReference type="Proteomes" id="UP000628854"/>
    </source>
</evidence>
<organism evidence="2 3">
    <name type="scientific">Henriciella pelagia</name>
    <dbReference type="NCBI Taxonomy" id="1977912"/>
    <lineage>
        <taxon>Bacteria</taxon>
        <taxon>Pseudomonadati</taxon>
        <taxon>Pseudomonadota</taxon>
        <taxon>Alphaproteobacteria</taxon>
        <taxon>Hyphomonadales</taxon>
        <taxon>Hyphomonadaceae</taxon>
        <taxon>Henriciella</taxon>
    </lineage>
</organism>
<keyword evidence="1" id="KW-1133">Transmembrane helix</keyword>
<keyword evidence="1" id="KW-0472">Membrane</keyword>
<feature type="transmembrane region" description="Helical" evidence="1">
    <location>
        <begin position="40"/>
        <end position="57"/>
    </location>
</feature>
<evidence type="ECO:0000313" key="2">
    <source>
        <dbReference type="EMBL" id="GGB71797.1"/>
    </source>
</evidence>
<evidence type="ECO:0000256" key="1">
    <source>
        <dbReference type="SAM" id="Phobius"/>
    </source>
</evidence>
<dbReference type="EMBL" id="BMKF01000002">
    <property type="protein sequence ID" value="GGB71797.1"/>
    <property type="molecule type" value="Genomic_DNA"/>
</dbReference>
<protein>
    <submittedName>
        <fullName evidence="2">Uncharacterized protein</fullName>
    </submittedName>
</protein>
<proteinExistence type="predicted"/>
<accession>A0ABQ1JLW8</accession>
<name>A0ABQ1JLW8_9PROT</name>
<comment type="caution">
    <text evidence="2">The sequence shown here is derived from an EMBL/GenBank/DDBJ whole genome shotgun (WGS) entry which is preliminary data.</text>
</comment>
<reference evidence="3" key="1">
    <citation type="journal article" date="2019" name="Int. J. Syst. Evol. Microbiol.">
        <title>The Global Catalogue of Microorganisms (GCM) 10K type strain sequencing project: providing services to taxonomists for standard genome sequencing and annotation.</title>
        <authorList>
            <consortium name="The Broad Institute Genomics Platform"/>
            <consortium name="The Broad Institute Genome Sequencing Center for Infectious Disease"/>
            <person name="Wu L."/>
            <person name="Ma J."/>
        </authorList>
    </citation>
    <scope>NUCLEOTIDE SEQUENCE [LARGE SCALE GENOMIC DNA]</scope>
    <source>
        <strain evidence="3">CGMCC 1.15928</strain>
    </source>
</reference>
<dbReference type="RefSeq" id="WP_084392236.1">
    <property type="nucleotide sequence ID" value="NZ_BMKF01000002.1"/>
</dbReference>